<gene>
    <name evidence="3" type="ORF">CK510_28710</name>
</gene>
<organism evidence="3 4">
    <name type="scientific">Brunnivagina elsteri CCALA 953</name>
    <dbReference type="NCBI Taxonomy" id="987040"/>
    <lineage>
        <taxon>Bacteria</taxon>
        <taxon>Bacillati</taxon>
        <taxon>Cyanobacteriota</taxon>
        <taxon>Cyanophyceae</taxon>
        <taxon>Nostocales</taxon>
        <taxon>Calotrichaceae</taxon>
        <taxon>Brunnivagina</taxon>
    </lineage>
</organism>
<feature type="domain" description="SLH" evidence="2">
    <location>
        <begin position="81"/>
        <end position="144"/>
    </location>
</feature>
<comment type="caution">
    <text evidence="3">The sequence shown here is derived from an EMBL/GenBank/DDBJ whole genome shotgun (WGS) entry which is preliminary data.</text>
</comment>
<feature type="domain" description="SLH" evidence="2">
    <location>
        <begin position="20"/>
        <end position="80"/>
    </location>
</feature>
<dbReference type="OrthoDB" id="502907at2"/>
<dbReference type="PROSITE" id="PS51272">
    <property type="entry name" value="SLH"/>
    <property type="match status" value="3"/>
</dbReference>
<dbReference type="Pfam" id="PF11850">
    <property type="entry name" value="DUF3370"/>
    <property type="match status" value="1"/>
</dbReference>
<dbReference type="InterPro" id="IPR001119">
    <property type="entry name" value="SLH_dom"/>
</dbReference>
<dbReference type="InterPro" id="IPR051465">
    <property type="entry name" value="Cell_Envelope_Struct_Comp"/>
</dbReference>
<keyword evidence="4" id="KW-1185">Reference proteome</keyword>
<feature type="signal peptide" evidence="1">
    <location>
        <begin position="1"/>
        <end position="24"/>
    </location>
</feature>
<evidence type="ECO:0000259" key="2">
    <source>
        <dbReference type="PROSITE" id="PS51272"/>
    </source>
</evidence>
<evidence type="ECO:0000313" key="3">
    <source>
        <dbReference type="EMBL" id="PAX47602.1"/>
    </source>
</evidence>
<dbReference type="Proteomes" id="UP000218238">
    <property type="component" value="Unassembled WGS sequence"/>
</dbReference>
<feature type="chain" id="PRO_5012426360" evidence="1">
    <location>
        <begin position="25"/>
        <end position="633"/>
    </location>
</feature>
<dbReference type="AlphaFoldDB" id="A0A2A2TAS5"/>
<proteinExistence type="predicted"/>
<dbReference type="InterPro" id="IPR021801">
    <property type="entry name" value="DUF3370"/>
</dbReference>
<accession>A0A2A2TAS5</accession>
<dbReference type="RefSeq" id="WP_095724880.1">
    <property type="nucleotide sequence ID" value="NZ_NTFS01000585.1"/>
</dbReference>
<feature type="domain" description="SLH" evidence="2">
    <location>
        <begin position="147"/>
        <end position="211"/>
    </location>
</feature>
<reference evidence="3 4" key="1">
    <citation type="submission" date="2017-08" db="EMBL/GenBank/DDBJ databases">
        <title>Draft genome sequence of filamentous cyanobacterium Calothrix elsteri CCALA 953.</title>
        <authorList>
            <person name="Gagunashvili A.N."/>
            <person name="Elster J."/>
            <person name="Andresson O.S."/>
        </authorList>
    </citation>
    <scope>NUCLEOTIDE SEQUENCE [LARGE SCALE GENOMIC DNA]</scope>
    <source>
        <strain evidence="3 4">CCALA 953</strain>
    </source>
</reference>
<evidence type="ECO:0000313" key="4">
    <source>
        <dbReference type="Proteomes" id="UP000218238"/>
    </source>
</evidence>
<dbReference type="PANTHER" id="PTHR43308">
    <property type="entry name" value="OUTER MEMBRANE PROTEIN ALPHA-RELATED"/>
    <property type="match status" value="1"/>
</dbReference>
<sequence length="633" mass="69504">MPSLLQLLTLSSIIVIFPTTTAIAFNDTQEYWGNNCIRELNSRKLITGYPDNTFRPNLTVTRAEAAVLMLNAFPDAPNKRNSSPFRDVPPTHWANKAISTAYQKGFFSGYPGGIFQPNQAIPRAQIIGVIAGAKNYNSISNPAQTLQKYFLDAAEIPGYAQSAIASAAINSIIVNYPNIKQLKPNQSATRGEVAALMCRALNIYTIPPQYIAGVEVKPQQVNPLPGKLDTIPTFNSNSPELVESDGILLSTFPPEGKKTPTAHLNYPFQGRFDIFSHHIVRAETTARNRTVYQGIIVYNPGNKPVTLEILNAGSYLTQQAPFIPLPDIQNNSQNNVYSGPGSRTMGDVLQGIRQNIFPEKIVIEPGKSQILANLPIPVLAPSSNGRTTMMRLQSDGVIYIANLAMTANRPPTLTEWQNLLNNENLAEKRDAIPTPLEPPKEPTVFGRVAGVSQGAKWEGVITDTSEATKLTIPESGKAISYPLGTVHLVTLATKQIQSAKMLARYPDTAYWAHSNYGVEYDLTLPLYNPTNQTKTVNILIQTPLKDEAGTDRLLFLNPQVEQIFFRGTVKVSYEDAPGKMQVKYLHLVQRRGQQGQALVTLQLAAGATKKVEVDFIYPPDSTPPQVLTVETAR</sequence>
<keyword evidence="1" id="KW-0732">Signal</keyword>
<name>A0A2A2TAS5_9CYAN</name>
<dbReference type="EMBL" id="NTFS01000585">
    <property type="protein sequence ID" value="PAX47602.1"/>
    <property type="molecule type" value="Genomic_DNA"/>
</dbReference>
<dbReference type="Pfam" id="PF00395">
    <property type="entry name" value="SLH"/>
    <property type="match status" value="2"/>
</dbReference>
<protein>
    <submittedName>
        <fullName evidence="3">S-layer protein</fullName>
    </submittedName>
</protein>
<evidence type="ECO:0000256" key="1">
    <source>
        <dbReference type="SAM" id="SignalP"/>
    </source>
</evidence>